<dbReference type="OrthoDB" id="5877963at2759"/>
<dbReference type="InterPro" id="IPR001991">
    <property type="entry name" value="Na-dicarboxylate_symporter"/>
</dbReference>
<dbReference type="PROSITE" id="PS00714">
    <property type="entry name" value="NA_DICARBOXYL_SYMP_2"/>
    <property type="match status" value="1"/>
</dbReference>
<dbReference type="PRINTS" id="PR00173">
    <property type="entry name" value="EDTRNSPORT"/>
</dbReference>
<keyword evidence="3 9" id="KW-0813">Transport</keyword>
<feature type="region of interest" description="Disordered" evidence="10">
    <location>
        <begin position="536"/>
        <end position="586"/>
    </location>
</feature>
<organism evidence="11 12">
    <name type="scientific">Ramazzottius varieornatus</name>
    <name type="common">Water bear</name>
    <name type="synonym">Tardigrade</name>
    <dbReference type="NCBI Taxonomy" id="947166"/>
    <lineage>
        <taxon>Eukaryota</taxon>
        <taxon>Metazoa</taxon>
        <taxon>Ecdysozoa</taxon>
        <taxon>Tardigrada</taxon>
        <taxon>Eutardigrada</taxon>
        <taxon>Parachela</taxon>
        <taxon>Hypsibioidea</taxon>
        <taxon>Ramazzottiidae</taxon>
        <taxon>Ramazzottius</taxon>
    </lineage>
</organism>
<feature type="transmembrane region" description="Helical" evidence="9">
    <location>
        <begin position="407"/>
        <end position="428"/>
    </location>
</feature>
<feature type="transmembrane region" description="Helical" evidence="9">
    <location>
        <begin position="434"/>
        <end position="456"/>
    </location>
</feature>
<keyword evidence="7 9" id="KW-0472">Membrane</keyword>
<sequence>MVNKHVQNQNQAPEVVRLVVPPRPVQHSDGGPLTLKERLKRCRPEMNADNLLLVLTILGVIVGIALGSVLRFANLGPTEKHLIQYPGEILMRMLKMMVLPLIVSSLISGLAQLDAKESGKMGSWALLYYFSTTMIAAIIGIVMVVSIRPGANTARDAAIQKGEEKEVSTLDAILDLIRNVFPDNLVQACFRNDETIYKIVPNKAYNASVNGSEPTIRVRSLILKDGMNVLGLITFSIGFGTILGAMGPEGQVMTNFFFVLNEIIMRFVKLIIWYSPIGIACLISGKILEVENIADTARMLGMYMVTVLCGLAFHAIIVLPGIYFAVTRKNPWTFFRGMLQAWVMALGTASSAATLPLTFRCLEENNNVDKRVTRFVLPIGATINMDGTALYEAVAAIFIAQLNRMELTWGQIITVSLTATAASVGAASVPSAGLVTMLLVLTSLGLPTSDVTYIVAVDWMLDRIRTSINVLGDAFGAGIVHHLCKADLDKIDEEVIKEIGEQALSPLSPMSPFDPFRRMSTHLEVNYEGAIERRRSVRRSLRRDHRSPQELRETQSRDLNGLAVNSYQPIPNSEEHSPAGDADTGI</sequence>
<gene>
    <name evidence="11" type="primary">RvY_09774-1</name>
    <name evidence="11" type="synonym">RvY_09774.1</name>
    <name evidence="11" type="ORF">RvY_09774</name>
</gene>
<feature type="transmembrane region" description="Helical" evidence="9">
    <location>
        <begin position="125"/>
        <end position="147"/>
    </location>
</feature>
<dbReference type="GO" id="GO:0015501">
    <property type="term" value="F:glutamate:sodium symporter activity"/>
    <property type="evidence" value="ECO:0007669"/>
    <property type="project" value="TreeGrafter"/>
</dbReference>
<feature type="transmembrane region" description="Helical" evidence="9">
    <location>
        <begin position="51"/>
        <end position="73"/>
    </location>
</feature>
<feature type="transmembrane region" description="Helical" evidence="9">
    <location>
        <begin position="338"/>
        <end position="359"/>
    </location>
</feature>
<dbReference type="SUPFAM" id="SSF118215">
    <property type="entry name" value="Proton glutamate symport protein"/>
    <property type="match status" value="1"/>
</dbReference>
<keyword evidence="6 9" id="KW-1133">Transmembrane helix</keyword>
<dbReference type="STRING" id="947166.A0A1D1VCW2"/>
<evidence type="ECO:0000256" key="3">
    <source>
        <dbReference type="ARBA" id="ARBA00022448"/>
    </source>
</evidence>
<dbReference type="AlphaFoldDB" id="A0A1D1VCW2"/>
<feature type="transmembrane region" description="Helical" evidence="9">
    <location>
        <begin position="379"/>
        <end position="400"/>
    </location>
</feature>
<dbReference type="InterPro" id="IPR050746">
    <property type="entry name" value="DAACS"/>
</dbReference>
<comment type="caution">
    <text evidence="11">The sequence shown here is derived from an EMBL/GenBank/DDBJ whole genome shotgun (WGS) entry which is preliminary data.</text>
</comment>
<evidence type="ECO:0000256" key="9">
    <source>
        <dbReference type="RuleBase" id="RU361216"/>
    </source>
</evidence>
<comment type="subcellular location">
    <subcellularLocation>
        <location evidence="1 9">Membrane</location>
        <topology evidence="1 9">Multi-pass membrane protein</topology>
    </subcellularLocation>
</comment>
<feature type="transmembrane region" description="Helical" evidence="9">
    <location>
        <begin position="267"/>
        <end position="288"/>
    </location>
</feature>
<keyword evidence="8" id="KW-0325">Glycoprotein</keyword>
<feature type="compositionally biased region" description="Basic residues" evidence="10">
    <location>
        <begin position="536"/>
        <end position="545"/>
    </location>
</feature>
<dbReference type="GO" id="GO:0005886">
    <property type="term" value="C:plasma membrane"/>
    <property type="evidence" value="ECO:0007669"/>
    <property type="project" value="TreeGrafter"/>
</dbReference>
<evidence type="ECO:0000256" key="2">
    <source>
        <dbReference type="ARBA" id="ARBA00006148"/>
    </source>
</evidence>
<dbReference type="PANTHER" id="PTHR11958">
    <property type="entry name" value="SODIUM/DICARBOXYLATE SYMPORTER-RELATED"/>
    <property type="match status" value="1"/>
</dbReference>
<dbReference type="InterPro" id="IPR036458">
    <property type="entry name" value="Na:dicarbo_symporter_sf"/>
</dbReference>
<feature type="transmembrane region" description="Helical" evidence="9">
    <location>
        <begin position="300"/>
        <end position="326"/>
    </location>
</feature>
<keyword evidence="5 9" id="KW-0769">Symport</keyword>
<keyword evidence="4 9" id="KW-0812">Transmembrane</keyword>
<feature type="transmembrane region" description="Helical" evidence="9">
    <location>
        <begin position="227"/>
        <end position="246"/>
    </location>
</feature>
<evidence type="ECO:0000256" key="1">
    <source>
        <dbReference type="ARBA" id="ARBA00004141"/>
    </source>
</evidence>
<reference evidence="11 12" key="1">
    <citation type="journal article" date="2016" name="Nat. Commun.">
        <title>Extremotolerant tardigrade genome and improved radiotolerance of human cultured cells by tardigrade-unique protein.</title>
        <authorList>
            <person name="Hashimoto T."/>
            <person name="Horikawa D.D."/>
            <person name="Saito Y."/>
            <person name="Kuwahara H."/>
            <person name="Kozuka-Hata H."/>
            <person name="Shin-I T."/>
            <person name="Minakuchi Y."/>
            <person name="Ohishi K."/>
            <person name="Motoyama A."/>
            <person name="Aizu T."/>
            <person name="Enomoto A."/>
            <person name="Kondo K."/>
            <person name="Tanaka S."/>
            <person name="Hara Y."/>
            <person name="Koshikawa S."/>
            <person name="Sagara H."/>
            <person name="Miura T."/>
            <person name="Yokobori S."/>
            <person name="Miyagawa K."/>
            <person name="Suzuki Y."/>
            <person name="Kubo T."/>
            <person name="Oyama M."/>
            <person name="Kohara Y."/>
            <person name="Fujiyama A."/>
            <person name="Arakawa K."/>
            <person name="Katayama T."/>
            <person name="Toyoda A."/>
            <person name="Kunieda T."/>
        </authorList>
    </citation>
    <scope>NUCLEOTIDE SEQUENCE [LARGE SCALE GENOMIC DNA]</scope>
    <source>
        <strain evidence="11 12">YOKOZUNA-1</strain>
    </source>
</reference>
<keyword evidence="12" id="KW-1185">Reference proteome</keyword>
<dbReference type="Proteomes" id="UP000186922">
    <property type="component" value="Unassembled WGS sequence"/>
</dbReference>
<feature type="compositionally biased region" description="Basic and acidic residues" evidence="10">
    <location>
        <begin position="546"/>
        <end position="556"/>
    </location>
</feature>
<dbReference type="GO" id="GO:0015175">
    <property type="term" value="F:neutral L-amino acid transmembrane transporter activity"/>
    <property type="evidence" value="ECO:0007669"/>
    <property type="project" value="TreeGrafter"/>
</dbReference>
<evidence type="ECO:0000256" key="4">
    <source>
        <dbReference type="ARBA" id="ARBA00022692"/>
    </source>
</evidence>
<dbReference type="Gene3D" id="1.10.3860.10">
    <property type="entry name" value="Sodium:dicarboxylate symporter"/>
    <property type="match status" value="1"/>
</dbReference>
<evidence type="ECO:0000313" key="11">
    <source>
        <dbReference type="EMBL" id="GAU98655.1"/>
    </source>
</evidence>
<name>A0A1D1VCW2_RAMVA</name>
<accession>A0A1D1VCW2</accession>
<comment type="similarity">
    <text evidence="2 9">Belongs to the dicarboxylate/amino acid:cation symporter (DAACS) (TC 2.A.23) family.</text>
</comment>
<proteinExistence type="inferred from homology"/>
<dbReference type="PROSITE" id="PS00713">
    <property type="entry name" value="NA_DICARBOXYL_SYMP_1"/>
    <property type="match status" value="1"/>
</dbReference>
<dbReference type="EMBL" id="BDGG01000004">
    <property type="protein sequence ID" value="GAU98655.1"/>
    <property type="molecule type" value="Genomic_DNA"/>
</dbReference>
<dbReference type="InterPro" id="IPR018107">
    <property type="entry name" value="Na-dicarboxylate_symporter_CS"/>
</dbReference>
<evidence type="ECO:0000256" key="8">
    <source>
        <dbReference type="ARBA" id="ARBA00023180"/>
    </source>
</evidence>
<evidence type="ECO:0000256" key="6">
    <source>
        <dbReference type="ARBA" id="ARBA00022989"/>
    </source>
</evidence>
<dbReference type="Pfam" id="PF00375">
    <property type="entry name" value="SDF"/>
    <property type="match status" value="1"/>
</dbReference>
<dbReference type="GO" id="GO:0005313">
    <property type="term" value="F:L-glutamate transmembrane transporter activity"/>
    <property type="evidence" value="ECO:0007669"/>
    <property type="project" value="TreeGrafter"/>
</dbReference>
<evidence type="ECO:0000256" key="7">
    <source>
        <dbReference type="ARBA" id="ARBA00023136"/>
    </source>
</evidence>
<evidence type="ECO:0000256" key="10">
    <source>
        <dbReference type="SAM" id="MobiDB-lite"/>
    </source>
</evidence>
<evidence type="ECO:0000313" key="12">
    <source>
        <dbReference type="Proteomes" id="UP000186922"/>
    </source>
</evidence>
<dbReference type="PANTHER" id="PTHR11958:SF99">
    <property type="entry name" value="SODIUM-DEPENDENT EXCITATORY AMINO ACID TRANSPORTER GLT-6-RELATED"/>
    <property type="match status" value="1"/>
</dbReference>
<evidence type="ECO:0000256" key="5">
    <source>
        <dbReference type="ARBA" id="ARBA00022847"/>
    </source>
</evidence>
<protein>
    <recommendedName>
        <fullName evidence="9">Amino acid transporter</fullName>
    </recommendedName>
</protein>